<evidence type="ECO:0000313" key="13">
    <source>
        <dbReference type="Proteomes" id="UP000001449"/>
    </source>
</evidence>
<dbReference type="InterPro" id="IPR006012">
    <property type="entry name" value="Syntaxin/epimorphin_CS"/>
</dbReference>
<dbReference type="PROSITE" id="PS00914">
    <property type="entry name" value="SYNTAXIN"/>
    <property type="match status" value="1"/>
</dbReference>
<dbReference type="GeneID" id="7444643"/>
<evidence type="ECO:0000256" key="10">
    <source>
        <dbReference type="SAM" id="Phobius"/>
    </source>
</evidence>
<dbReference type="FunCoup" id="B8BUF8">
    <property type="interactions" value="236"/>
</dbReference>
<name>B8BUF8_THAPS</name>
<keyword evidence="4 10" id="KW-0812">Transmembrane</keyword>
<comment type="subcellular location">
    <subcellularLocation>
        <location evidence="1">Golgi apparatus membrane</location>
        <topology evidence="1">Single-pass type IV membrane protein</topology>
    </subcellularLocation>
</comment>
<dbReference type="GO" id="GO:0006906">
    <property type="term" value="P:vesicle fusion"/>
    <property type="evidence" value="ECO:0000318"/>
    <property type="project" value="GO_Central"/>
</dbReference>
<dbReference type="PaxDb" id="35128-Thaps2467"/>
<comment type="similarity">
    <text evidence="2">Belongs to the syntaxin family.</text>
</comment>
<evidence type="ECO:0000259" key="11">
    <source>
        <dbReference type="PROSITE" id="PS50192"/>
    </source>
</evidence>
<dbReference type="KEGG" id="tps:THAPSDRAFT_2467"/>
<organism evidence="12 13">
    <name type="scientific">Thalassiosira pseudonana</name>
    <name type="common">Marine diatom</name>
    <name type="synonym">Cyclotella nana</name>
    <dbReference type="NCBI Taxonomy" id="35128"/>
    <lineage>
        <taxon>Eukaryota</taxon>
        <taxon>Sar</taxon>
        <taxon>Stramenopiles</taxon>
        <taxon>Ochrophyta</taxon>
        <taxon>Bacillariophyta</taxon>
        <taxon>Coscinodiscophyceae</taxon>
        <taxon>Thalassiosirophycidae</taxon>
        <taxon>Thalassiosirales</taxon>
        <taxon>Thalassiosiraceae</taxon>
        <taxon>Thalassiosira</taxon>
    </lineage>
</organism>
<dbReference type="InterPro" id="IPR045242">
    <property type="entry name" value="Syntaxin"/>
</dbReference>
<sequence length="395" mass="44638">MASRDLTSAFLDRRSATNRRRRAGVSSIGGGSKRWRERLLCVWSGGCWDISQAVTPFDDASCVNERLRSFDIVTLEQLKQRVIHQTVLPLSPSHHCHCFYPLLLPGISKKKHDITDDHLLMEDGYTTTLPPDWVNDVDTVNATIVDIQSLMSELASMHASRIGTVFGRDLDNMEKQIERKTREVTGKLNATFKKWERQLVGRGEKKPQLEQMSNAAYVTSQPTLTISTNQSLSSLAMQLQELSSDFRQKQRKYLGDVKAQKSGGLVESEERFGINLEDDGTLQNEFNFSTTQQLSVVDDLQAEIQSRDKEISQIAKSIEELGSIFKELAVLVIDQGTILDRIDYNMEAVVEHTKEGIQQLEKAEKSQKSARPMKCIVCLLCTIMVLLLILVLKHR</sequence>
<dbReference type="GO" id="GO:0006886">
    <property type="term" value="P:intracellular protein transport"/>
    <property type="evidence" value="ECO:0000318"/>
    <property type="project" value="GO_Central"/>
</dbReference>
<proteinExistence type="inferred from homology"/>
<dbReference type="HOGENOM" id="CLU_699262_0_0_1"/>
<dbReference type="PANTHER" id="PTHR19957">
    <property type="entry name" value="SYNTAXIN"/>
    <property type="match status" value="1"/>
</dbReference>
<gene>
    <name evidence="12" type="ORF">THAPSDRAFT_2467</name>
</gene>
<dbReference type="OMA" id="DFRRCHA"/>
<evidence type="ECO:0000256" key="9">
    <source>
        <dbReference type="ARBA" id="ARBA00023136"/>
    </source>
</evidence>
<feature type="domain" description="T-SNARE coiled-coil homology" evidence="11">
    <location>
        <begin position="301"/>
        <end position="363"/>
    </location>
</feature>
<dbReference type="InterPro" id="IPR010989">
    <property type="entry name" value="SNARE"/>
</dbReference>
<dbReference type="CDD" id="cd15845">
    <property type="entry name" value="SNARE_syntaxin16"/>
    <property type="match status" value="1"/>
</dbReference>
<dbReference type="SMART" id="SM00397">
    <property type="entry name" value="t_SNARE"/>
    <property type="match status" value="1"/>
</dbReference>
<dbReference type="eggNOG" id="KOG0809">
    <property type="taxonomic scope" value="Eukaryota"/>
</dbReference>
<dbReference type="SUPFAM" id="SSF47661">
    <property type="entry name" value="t-snare proteins"/>
    <property type="match status" value="1"/>
</dbReference>
<dbReference type="STRING" id="35128.B8BUF8"/>
<dbReference type="Pfam" id="PF05739">
    <property type="entry name" value="SNARE"/>
    <property type="match status" value="1"/>
</dbReference>
<keyword evidence="6 10" id="KW-1133">Transmembrane helix</keyword>
<dbReference type="Gene3D" id="1.20.5.110">
    <property type="match status" value="1"/>
</dbReference>
<keyword evidence="7" id="KW-0333">Golgi apparatus</keyword>
<keyword evidence="9 10" id="KW-0472">Membrane</keyword>
<evidence type="ECO:0000256" key="3">
    <source>
        <dbReference type="ARBA" id="ARBA00022448"/>
    </source>
</evidence>
<keyword evidence="13" id="KW-1185">Reference proteome</keyword>
<evidence type="ECO:0000256" key="4">
    <source>
        <dbReference type="ARBA" id="ARBA00022692"/>
    </source>
</evidence>
<dbReference type="AlphaFoldDB" id="B8BUF8"/>
<dbReference type="GO" id="GO:0000149">
    <property type="term" value="F:SNARE binding"/>
    <property type="evidence" value="ECO:0000318"/>
    <property type="project" value="GO_Central"/>
</dbReference>
<keyword evidence="8" id="KW-0175">Coiled coil</keyword>
<dbReference type="Gene3D" id="1.20.58.70">
    <property type="match status" value="1"/>
</dbReference>
<evidence type="ECO:0000256" key="2">
    <source>
        <dbReference type="ARBA" id="ARBA00009063"/>
    </source>
</evidence>
<keyword evidence="5" id="KW-0653">Protein transport</keyword>
<dbReference type="InterPro" id="IPR000727">
    <property type="entry name" value="T_SNARE_dom"/>
</dbReference>
<feature type="transmembrane region" description="Helical" evidence="10">
    <location>
        <begin position="375"/>
        <end position="392"/>
    </location>
</feature>
<dbReference type="GO" id="GO:0012505">
    <property type="term" value="C:endomembrane system"/>
    <property type="evidence" value="ECO:0000318"/>
    <property type="project" value="GO_Central"/>
</dbReference>
<dbReference type="FunFam" id="1.20.5.110:FF:000081">
    <property type="entry name" value="Syntaxin 16"/>
    <property type="match status" value="1"/>
</dbReference>
<dbReference type="Proteomes" id="UP000001449">
    <property type="component" value="Chromosome 2"/>
</dbReference>
<dbReference type="EMBL" id="CM000639">
    <property type="protein sequence ID" value="EED95281.1"/>
    <property type="molecule type" value="Genomic_DNA"/>
</dbReference>
<evidence type="ECO:0000256" key="6">
    <source>
        <dbReference type="ARBA" id="ARBA00022989"/>
    </source>
</evidence>
<reference evidence="12 13" key="2">
    <citation type="journal article" date="2008" name="Nature">
        <title>The Phaeodactylum genome reveals the evolutionary history of diatom genomes.</title>
        <authorList>
            <person name="Bowler C."/>
            <person name="Allen A.E."/>
            <person name="Badger J.H."/>
            <person name="Grimwood J."/>
            <person name="Jabbari K."/>
            <person name="Kuo A."/>
            <person name="Maheswari U."/>
            <person name="Martens C."/>
            <person name="Maumus F."/>
            <person name="Otillar R.P."/>
            <person name="Rayko E."/>
            <person name="Salamov A."/>
            <person name="Vandepoele K."/>
            <person name="Beszteri B."/>
            <person name="Gruber A."/>
            <person name="Heijde M."/>
            <person name="Katinka M."/>
            <person name="Mock T."/>
            <person name="Valentin K."/>
            <person name="Verret F."/>
            <person name="Berges J.A."/>
            <person name="Brownlee C."/>
            <person name="Cadoret J.P."/>
            <person name="Chiovitti A."/>
            <person name="Choi C.J."/>
            <person name="Coesel S."/>
            <person name="De Martino A."/>
            <person name="Detter J.C."/>
            <person name="Durkin C."/>
            <person name="Falciatore A."/>
            <person name="Fournet J."/>
            <person name="Haruta M."/>
            <person name="Huysman M.J."/>
            <person name="Jenkins B.D."/>
            <person name="Jiroutova K."/>
            <person name="Jorgensen R.E."/>
            <person name="Joubert Y."/>
            <person name="Kaplan A."/>
            <person name="Kroger N."/>
            <person name="Kroth P.G."/>
            <person name="La Roche J."/>
            <person name="Lindquist E."/>
            <person name="Lommer M."/>
            <person name="Martin-Jezequel V."/>
            <person name="Lopez P.J."/>
            <person name="Lucas S."/>
            <person name="Mangogna M."/>
            <person name="McGinnis K."/>
            <person name="Medlin L.K."/>
            <person name="Montsant A."/>
            <person name="Oudot-Le Secq M.P."/>
            <person name="Napoli C."/>
            <person name="Obornik M."/>
            <person name="Parker M.S."/>
            <person name="Petit J.L."/>
            <person name="Porcel B.M."/>
            <person name="Poulsen N."/>
            <person name="Robison M."/>
            <person name="Rychlewski L."/>
            <person name="Rynearson T.A."/>
            <person name="Schmutz J."/>
            <person name="Shapiro H."/>
            <person name="Siaut M."/>
            <person name="Stanley M."/>
            <person name="Sussman M.R."/>
            <person name="Taylor A.R."/>
            <person name="Vardi A."/>
            <person name="von Dassow P."/>
            <person name="Vyverman W."/>
            <person name="Willis A."/>
            <person name="Wyrwicz L.S."/>
            <person name="Rokhsar D.S."/>
            <person name="Weissenbach J."/>
            <person name="Armbrust E.V."/>
            <person name="Green B.R."/>
            <person name="Van de Peer Y."/>
            <person name="Grigoriev I.V."/>
        </authorList>
    </citation>
    <scope>NUCLEOTIDE SEQUENCE [LARGE SCALE GENOMIC DNA]</scope>
    <source>
        <strain evidence="12 13">CCMP1335</strain>
    </source>
</reference>
<dbReference type="PROSITE" id="PS50192">
    <property type="entry name" value="T_SNARE"/>
    <property type="match status" value="1"/>
</dbReference>
<dbReference type="RefSeq" id="XP_002287838.1">
    <property type="nucleotide sequence ID" value="XM_002287802.1"/>
</dbReference>
<reference evidence="12 13" key="1">
    <citation type="journal article" date="2004" name="Science">
        <title>The genome of the diatom Thalassiosira pseudonana: ecology, evolution, and metabolism.</title>
        <authorList>
            <person name="Armbrust E.V."/>
            <person name="Berges J.A."/>
            <person name="Bowler C."/>
            <person name="Green B.R."/>
            <person name="Martinez D."/>
            <person name="Putnam N.H."/>
            <person name="Zhou S."/>
            <person name="Allen A.E."/>
            <person name="Apt K.E."/>
            <person name="Bechner M."/>
            <person name="Brzezinski M.A."/>
            <person name="Chaal B.K."/>
            <person name="Chiovitti A."/>
            <person name="Davis A.K."/>
            <person name="Demarest M.S."/>
            <person name="Detter J.C."/>
            <person name="Glavina T."/>
            <person name="Goodstein D."/>
            <person name="Hadi M.Z."/>
            <person name="Hellsten U."/>
            <person name="Hildebrand M."/>
            <person name="Jenkins B.D."/>
            <person name="Jurka J."/>
            <person name="Kapitonov V.V."/>
            <person name="Kroger N."/>
            <person name="Lau W.W."/>
            <person name="Lane T.W."/>
            <person name="Larimer F.W."/>
            <person name="Lippmeier J.C."/>
            <person name="Lucas S."/>
            <person name="Medina M."/>
            <person name="Montsant A."/>
            <person name="Obornik M."/>
            <person name="Parker M.S."/>
            <person name="Palenik B."/>
            <person name="Pazour G.J."/>
            <person name="Richardson P.M."/>
            <person name="Rynearson T.A."/>
            <person name="Saito M.A."/>
            <person name="Schwartz D.C."/>
            <person name="Thamatrakoln K."/>
            <person name="Valentin K."/>
            <person name="Vardi A."/>
            <person name="Wilkerson F.P."/>
            <person name="Rokhsar D.S."/>
        </authorList>
    </citation>
    <scope>NUCLEOTIDE SEQUENCE [LARGE SCALE GENOMIC DNA]</scope>
    <source>
        <strain evidence="12 13">CCMP1335</strain>
    </source>
</reference>
<protein>
    <recommendedName>
        <fullName evidence="11">t-SNARE coiled-coil homology domain-containing protein</fullName>
    </recommendedName>
</protein>
<dbReference type="GO" id="GO:0000139">
    <property type="term" value="C:Golgi membrane"/>
    <property type="evidence" value="ECO:0007669"/>
    <property type="project" value="UniProtKB-SubCell"/>
</dbReference>
<evidence type="ECO:0000256" key="8">
    <source>
        <dbReference type="ARBA" id="ARBA00023054"/>
    </source>
</evidence>
<dbReference type="GO" id="GO:0048278">
    <property type="term" value="P:vesicle docking"/>
    <property type="evidence" value="ECO:0000318"/>
    <property type="project" value="GO_Central"/>
</dbReference>
<dbReference type="PANTHER" id="PTHR19957:SF83">
    <property type="entry name" value="SYNTAXIN-16"/>
    <property type="match status" value="1"/>
</dbReference>
<dbReference type="InParanoid" id="B8BUF8"/>
<evidence type="ECO:0000256" key="7">
    <source>
        <dbReference type="ARBA" id="ARBA00023034"/>
    </source>
</evidence>
<accession>B8BUF8</accession>
<dbReference type="GO" id="GO:0031201">
    <property type="term" value="C:SNARE complex"/>
    <property type="evidence" value="ECO:0000318"/>
    <property type="project" value="GO_Central"/>
</dbReference>
<evidence type="ECO:0000313" key="12">
    <source>
        <dbReference type="EMBL" id="EED95281.1"/>
    </source>
</evidence>
<evidence type="ECO:0000256" key="1">
    <source>
        <dbReference type="ARBA" id="ARBA00004409"/>
    </source>
</evidence>
<keyword evidence="3" id="KW-0813">Transport</keyword>
<dbReference type="GO" id="GO:0005484">
    <property type="term" value="F:SNAP receptor activity"/>
    <property type="evidence" value="ECO:0000318"/>
    <property type="project" value="GO_Central"/>
</dbReference>
<evidence type="ECO:0000256" key="5">
    <source>
        <dbReference type="ARBA" id="ARBA00022927"/>
    </source>
</evidence>